<dbReference type="InterPro" id="IPR036652">
    <property type="entry name" value="YjeF_N_dom_sf"/>
</dbReference>
<proteinExistence type="inferred from homology"/>
<evidence type="ECO:0000256" key="4">
    <source>
        <dbReference type="ARBA" id="ARBA00009524"/>
    </source>
</evidence>
<dbReference type="PROSITE" id="PS51385">
    <property type="entry name" value="YJEF_N"/>
    <property type="match status" value="1"/>
</dbReference>
<dbReference type="GO" id="GO:0052855">
    <property type="term" value="F:ADP-dependent NAD(P)H-hydrate dehydratase activity"/>
    <property type="evidence" value="ECO:0007669"/>
    <property type="project" value="UniProtKB-UniRule"/>
</dbReference>
<keyword evidence="11 18" id="KW-0413">Isomerase</keyword>
<comment type="function">
    <text evidence="18">Catalyzes the epimerization of the S- and R-forms of NAD(P)HX, a damaged form of NAD(P)H that is a result of enzymatic or heat-dependent hydration. This is a prerequisite for the S-specific NAD(P)H-hydrate dehydratase to allow the repair of both epimers of NAD(P)HX.</text>
</comment>
<evidence type="ECO:0000256" key="14">
    <source>
        <dbReference type="ARBA" id="ARBA00025153"/>
    </source>
</evidence>
<dbReference type="InterPro" id="IPR004443">
    <property type="entry name" value="YjeF_N_dom"/>
</dbReference>
<dbReference type="SUPFAM" id="SSF53613">
    <property type="entry name" value="Ribokinase-like"/>
    <property type="match status" value="1"/>
</dbReference>
<comment type="catalytic activity">
    <reaction evidence="15 17 19">
        <text>(6S)-NADHX + ADP = AMP + phosphate + NADH + H(+)</text>
        <dbReference type="Rhea" id="RHEA:32223"/>
        <dbReference type="ChEBI" id="CHEBI:15378"/>
        <dbReference type="ChEBI" id="CHEBI:43474"/>
        <dbReference type="ChEBI" id="CHEBI:57945"/>
        <dbReference type="ChEBI" id="CHEBI:64074"/>
        <dbReference type="ChEBI" id="CHEBI:456215"/>
        <dbReference type="ChEBI" id="CHEBI:456216"/>
        <dbReference type="EC" id="4.2.1.136"/>
    </reaction>
</comment>
<feature type="binding site" evidence="18">
    <location>
        <position position="154"/>
    </location>
    <ligand>
        <name>(6S)-NADPHX</name>
        <dbReference type="ChEBI" id="CHEBI:64076"/>
    </ligand>
</feature>
<comment type="caution">
    <text evidence="18">Lacks conserved residue(s) required for the propagation of feature annotation.</text>
</comment>
<feature type="domain" description="YjeF N-terminal" evidence="21">
    <location>
        <begin position="10"/>
        <end position="211"/>
    </location>
</feature>
<dbReference type="Gene3D" id="3.40.50.10260">
    <property type="entry name" value="YjeF N-terminal domain"/>
    <property type="match status" value="1"/>
</dbReference>
<comment type="similarity">
    <text evidence="3 19">In the N-terminal section; belongs to the NnrE/AIBP family.</text>
</comment>
<evidence type="ECO:0000256" key="15">
    <source>
        <dbReference type="ARBA" id="ARBA00048238"/>
    </source>
</evidence>
<comment type="function">
    <text evidence="14 19">Bifunctional enzyme that catalyzes the epimerization of the S- and R-forms of NAD(P)HX and the dehydration of the S-form of NAD(P)HX at the expense of ADP, which is converted to AMP. This allows the repair of both epimers of NAD(P)HX, a damaged form of NAD(P)H that is a result of enzymatic or heat-dependent hydration.</text>
</comment>
<comment type="cofactor">
    <cofactor evidence="18 19">
        <name>K(+)</name>
        <dbReference type="ChEBI" id="CHEBI:29103"/>
    </cofactor>
    <text evidence="18 19">Binds 1 potassium ion per subunit.</text>
</comment>
<dbReference type="EC" id="4.2.1.136" evidence="19"/>
<evidence type="ECO:0000256" key="2">
    <source>
        <dbReference type="ARBA" id="ARBA00000909"/>
    </source>
</evidence>
<dbReference type="PIRSF" id="PIRSF017184">
    <property type="entry name" value="Nnr"/>
    <property type="match status" value="1"/>
</dbReference>
<gene>
    <name evidence="17" type="primary">nnrD</name>
    <name evidence="18" type="synonym">nnrE</name>
    <name evidence="22" type="ORF">FYJ75_02980</name>
</gene>
<feature type="binding site" evidence="18">
    <location>
        <position position="121"/>
    </location>
    <ligand>
        <name>K(+)</name>
        <dbReference type="ChEBI" id="CHEBI:29103"/>
    </ligand>
</feature>
<evidence type="ECO:0000256" key="16">
    <source>
        <dbReference type="ARBA" id="ARBA00049209"/>
    </source>
</evidence>
<keyword evidence="7 17" id="KW-0067">ATP-binding</keyword>
<evidence type="ECO:0000256" key="9">
    <source>
        <dbReference type="ARBA" id="ARBA00022958"/>
    </source>
</evidence>
<name>A0A6L5YPE2_9FIRM</name>
<feature type="binding site" evidence="17">
    <location>
        <position position="436"/>
    </location>
    <ligand>
        <name>AMP</name>
        <dbReference type="ChEBI" id="CHEBI:456215"/>
    </ligand>
</feature>
<comment type="caution">
    <text evidence="22">The sequence shown here is derived from an EMBL/GenBank/DDBJ whole genome shotgun (WGS) entry which is preliminary data.</text>
</comment>
<dbReference type="PANTHER" id="PTHR12592">
    <property type="entry name" value="ATP-DEPENDENT (S)-NAD(P)H-HYDRATE DEHYDRATASE FAMILY MEMBER"/>
    <property type="match status" value="1"/>
</dbReference>
<organism evidence="22 23">
    <name type="scientific">Roseburia porci</name>
    <dbReference type="NCBI Taxonomy" id="2605790"/>
    <lineage>
        <taxon>Bacteria</taxon>
        <taxon>Bacillati</taxon>
        <taxon>Bacillota</taxon>
        <taxon>Clostridia</taxon>
        <taxon>Lachnospirales</taxon>
        <taxon>Lachnospiraceae</taxon>
        <taxon>Roseburia</taxon>
    </lineage>
</organism>
<dbReference type="AlphaFoldDB" id="A0A6L5YPE2"/>
<keyword evidence="10 17" id="KW-0520">NAD</keyword>
<evidence type="ECO:0000256" key="12">
    <source>
        <dbReference type="ARBA" id="ARBA00023239"/>
    </source>
</evidence>
<dbReference type="CDD" id="cd01171">
    <property type="entry name" value="YXKO-related"/>
    <property type="match status" value="1"/>
</dbReference>
<comment type="subunit">
    <text evidence="17">Homotetramer.</text>
</comment>
<dbReference type="GO" id="GO:0046872">
    <property type="term" value="F:metal ion binding"/>
    <property type="evidence" value="ECO:0007669"/>
    <property type="project" value="UniProtKB-UniRule"/>
</dbReference>
<dbReference type="PROSITE" id="PS01050">
    <property type="entry name" value="YJEF_C_2"/>
    <property type="match status" value="1"/>
</dbReference>
<evidence type="ECO:0000256" key="6">
    <source>
        <dbReference type="ARBA" id="ARBA00022741"/>
    </source>
</evidence>
<evidence type="ECO:0000313" key="22">
    <source>
        <dbReference type="EMBL" id="MST74002.1"/>
    </source>
</evidence>
<evidence type="ECO:0000256" key="5">
    <source>
        <dbReference type="ARBA" id="ARBA00022723"/>
    </source>
</evidence>
<reference evidence="22 23" key="1">
    <citation type="submission" date="2019-08" db="EMBL/GenBank/DDBJ databases">
        <title>In-depth cultivation of the pig gut microbiome towards novel bacterial diversity and tailored functional studies.</title>
        <authorList>
            <person name="Wylensek D."/>
            <person name="Hitch T.C.A."/>
            <person name="Clavel T."/>
        </authorList>
    </citation>
    <scope>NUCLEOTIDE SEQUENCE [LARGE SCALE GENOMIC DNA]</scope>
    <source>
        <strain evidence="22 23">MUC/MUC-530-WT-4D</strain>
    </source>
</reference>
<feature type="binding site" evidence="18">
    <location>
        <position position="157"/>
    </location>
    <ligand>
        <name>K(+)</name>
        <dbReference type="ChEBI" id="CHEBI:29103"/>
    </ligand>
</feature>
<dbReference type="NCBIfam" id="TIGR00196">
    <property type="entry name" value="yjeF_cterm"/>
    <property type="match status" value="1"/>
</dbReference>
<dbReference type="GO" id="GO:0005524">
    <property type="term" value="F:ATP binding"/>
    <property type="evidence" value="ECO:0007669"/>
    <property type="project" value="UniProtKB-UniRule"/>
</dbReference>
<feature type="binding site" evidence="17">
    <location>
        <position position="319"/>
    </location>
    <ligand>
        <name>(6S)-NADPHX</name>
        <dbReference type="ChEBI" id="CHEBI:64076"/>
    </ligand>
</feature>
<feature type="binding site" evidence="18">
    <location>
        <position position="59"/>
    </location>
    <ligand>
        <name>K(+)</name>
        <dbReference type="ChEBI" id="CHEBI:29103"/>
    </ligand>
</feature>
<feature type="binding site" evidence="18">
    <location>
        <begin position="58"/>
        <end position="62"/>
    </location>
    <ligand>
        <name>(6S)-NADPHX</name>
        <dbReference type="ChEBI" id="CHEBI:64076"/>
    </ligand>
</feature>
<dbReference type="InterPro" id="IPR000631">
    <property type="entry name" value="CARKD"/>
</dbReference>
<keyword evidence="5 18" id="KW-0479">Metal-binding</keyword>
<feature type="binding site" evidence="17">
    <location>
        <position position="370"/>
    </location>
    <ligand>
        <name>(6S)-NADPHX</name>
        <dbReference type="ChEBI" id="CHEBI:64076"/>
    </ligand>
</feature>
<dbReference type="InterPro" id="IPR017953">
    <property type="entry name" value="Carbohydrate_kinase_pred_CS"/>
</dbReference>
<dbReference type="EC" id="5.1.99.6" evidence="19"/>
<evidence type="ECO:0000259" key="21">
    <source>
        <dbReference type="PROSITE" id="PS51385"/>
    </source>
</evidence>
<dbReference type="RefSeq" id="WP_154428712.1">
    <property type="nucleotide sequence ID" value="NZ_VUNI01000003.1"/>
</dbReference>
<keyword evidence="12 17" id="KW-0456">Lyase</keyword>
<dbReference type="GO" id="GO:0046496">
    <property type="term" value="P:nicotinamide nucleotide metabolic process"/>
    <property type="evidence" value="ECO:0007669"/>
    <property type="project" value="UniProtKB-UniRule"/>
</dbReference>
<feature type="domain" description="YjeF C-terminal" evidence="20">
    <location>
        <begin position="220"/>
        <end position="496"/>
    </location>
</feature>
<evidence type="ECO:0000313" key="23">
    <source>
        <dbReference type="Proteomes" id="UP000474024"/>
    </source>
</evidence>
<dbReference type="Proteomes" id="UP000474024">
    <property type="component" value="Unassembled WGS sequence"/>
</dbReference>
<dbReference type="GO" id="GO:0052856">
    <property type="term" value="F:NAD(P)HX epimerase activity"/>
    <property type="evidence" value="ECO:0007669"/>
    <property type="project" value="UniProtKB-UniRule"/>
</dbReference>
<evidence type="ECO:0000256" key="19">
    <source>
        <dbReference type="PIRNR" id="PIRNR017184"/>
    </source>
</evidence>
<comment type="similarity">
    <text evidence="18">Belongs to the NnrE/AIBP family.</text>
</comment>
<feature type="binding site" evidence="17">
    <location>
        <position position="437"/>
    </location>
    <ligand>
        <name>(6S)-NADPHX</name>
        <dbReference type="ChEBI" id="CHEBI:64076"/>
    </ligand>
</feature>
<dbReference type="Gene3D" id="3.40.1190.20">
    <property type="match status" value="1"/>
</dbReference>
<dbReference type="GO" id="GO:0110051">
    <property type="term" value="P:metabolite repair"/>
    <property type="evidence" value="ECO:0007669"/>
    <property type="project" value="TreeGrafter"/>
</dbReference>
<dbReference type="EMBL" id="VUNI01000003">
    <property type="protein sequence ID" value="MST74002.1"/>
    <property type="molecule type" value="Genomic_DNA"/>
</dbReference>
<feature type="binding site" evidence="17">
    <location>
        <position position="255"/>
    </location>
    <ligand>
        <name>(6S)-NADPHX</name>
        <dbReference type="ChEBI" id="CHEBI:64076"/>
    </ligand>
</feature>
<dbReference type="NCBIfam" id="TIGR00197">
    <property type="entry name" value="yjeF_nterm"/>
    <property type="match status" value="1"/>
</dbReference>
<evidence type="ECO:0000256" key="10">
    <source>
        <dbReference type="ARBA" id="ARBA00023027"/>
    </source>
</evidence>
<dbReference type="Pfam" id="PF01256">
    <property type="entry name" value="Carb_kinase"/>
    <property type="match status" value="1"/>
</dbReference>
<comment type="catalytic activity">
    <reaction evidence="1 18 19">
        <text>(6R)-NADHX = (6S)-NADHX</text>
        <dbReference type="Rhea" id="RHEA:32215"/>
        <dbReference type="ChEBI" id="CHEBI:64074"/>
        <dbReference type="ChEBI" id="CHEBI:64075"/>
        <dbReference type="EC" id="5.1.99.6"/>
    </reaction>
</comment>
<evidence type="ECO:0000259" key="20">
    <source>
        <dbReference type="PROSITE" id="PS51383"/>
    </source>
</evidence>
<dbReference type="InterPro" id="IPR030677">
    <property type="entry name" value="Nnr"/>
</dbReference>
<evidence type="ECO:0000256" key="11">
    <source>
        <dbReference type="ARBA" id="ARBA00023235"/>
    </source>
</evidence>
<keyword evidence="23" id="KW-1185">Reference proteome</keyword>
<comment type="function">
    <text evidence="17">Catalyzes the dehydration of the S-form of NAD(P)HX at the expense of ADP, which is converted to AMP. Together with NAD(P)HX epimerase, which catalyzes the epimerization of the S- and R-forms, the enzyme allows the repair of both epimers of NAD(P)HX, a damaged form of NAD(P)H that is a result of enzymatic or heat-dependent hydration.</text>
</comment>
<dbReference type="PANTHER" id="PTHR12592:SF0">
    <property type="entry name" value="ATP-DEPENDENT (S)-NAD(P)H-HYDRATE DEHYDRATASE"/>
    <property type="match status" value="1"/>
</dbReference>
<comment type="similarity">
    <text evidence="4 19">In the C-terminal section; belongs to the NnrD/CARKD family.</text>
</comment>
<evidence type="ECO:0000256" key="17">
    <source>
        <dbReference type="HAMAP-Rule" id="MF_01965"/>
    </source>
</evidence>
<dbReference type="SUPFAM" id="SSF64153">
    <property type="entry name" value="YjeF N-terminal domain-like"/>
    <property type="match status" value="1"/>
</dbReference>
<accession>A0A6L5YPE2</accession>
<sequence>MQYLVSDKEMKHLDRNTSEHFHVPEIVLMEQAANAFIKELARFLNGSENILIVCGTGNNGADGIAIARLLRQQNISAAVCIPFAEKKQTDSFRLQYQIYTEYGYPVISYDQSWESYTVLIDAMFGIGLSREIEGSMAECIRRMDHFHGKVWAVDMPSGVSAETGQILGAGVHADHTITFSFGKIGQFLWPGSEYCGDVIVAPMGITKESWLNERPQIAALEPEDLSLLPERSAHSNKGTYGKVLVIAGSYNMAGAAYLCAKAAYRTGSGLVRIFTDDTNRIPLQSLIPEAILSTYDASFEPEMLLHELKWADSVVLGPGIGTSGTSHQIVKKVLQNIQIPCVIDADALNVIASDRSLFSLLNETMIVTPHLGEMARLCKRDVKAIQNDLIATAKAFSDTYHATCVLKDFRSVINVWHGMTYLNLSGNHGMATAGSGDVLSGIIGSLLGQGCSAENAAALGAYIHGLAGNQALQETGFRGMIAEDIINGLNGLWKRES</sequence>
<keyword evidence="13" id="KW-0511">Multifunctional enzyme</keyword>
<comment type="similarity">
    <text evidence="17">Belongs to the NnrD/CARKD family.</text>
</comment>
<dbReference type="Pfam" id="PF03853">
    <property type="entry name" value="YjeF_N"/>
    <property type="match status" value="1"/>
</dbReference>
<keyword evidence="6 17" id="KW-0547">Nucleotide-binding</keyword>
<evidence type="ECO:0000256" key="7">
    <source>
        <dbReference type="ARBA" id="ARBA00022840"/>
    </source>
</evidence>
<dbReference type="PROSITE" id="PS51383">
    <property type="entry name" value="YJEF_C_3"/>
    <property type="match status" value="1"/>
</dbReference>
<dbReference type="HAMAP" id="MF_01965">
    <property type="entry name" value="NADHX_dehydratase"/>
    <property type="match status" value="1"/>
</dbReference>
<keyword evidence="9 18" id="KW-0630">Potassium</keyword>
<evidence type="ECO:0000256" key="3">
    <source>
        <dbReference type="ARBA" id="ARBA00006001"/>
    </source>
</evidence>
<dbReference type="InterPro" id="IPR029056">
    <property type="entry name" value="Ribokinase-like"/>
</dbReference>
<evidence type="ECO:0000256" key="13">
    <source>
        <dbReference type="ARBA" id="ARBA00023268"/>
    </source>
</evidence>
<evidence type="ECO:0000256" key="8">
    <source>
        <dbReference type="ARBA" id="ARBA00022857"/>
    </source>
</evidence>
<keyword evidence="8 17" id="KW-0521">NADP</keyword>
<comment type="catalytic activity">
    <reaction evidence="2 18 19">
        <text>(6R)-NADPHX = (6S)-NADPHX</text>
        <dbReference type="Rhea" id="RHEA:32227"/>
        <dbReference type="ChEBI" id="CHEBI:64076"/>
        <dbReference type="ChEBI" id="CHEBI:64077"/>
        <dbReference type="EC" id="5.1.99.6"/>
    </reaction>
</comment>
<comment type="catalytic activity">
    <reaction evidence="16 17 19">
        <text>(6S)-NADPHX + ADP = AMP + phosphate + NADPH + H(+)</text>
        <dbReference type="Rhea" id="RHEA:32235"/>
        <dbReference type="ChEBI" id="CHEBI:15378"/>
        <dbReference type="ChEBI" id="CHEBI:43474"/>
        <dbReference type="ChEBI" id="CHEBI:57783"/>
        <dbReference type="ChEBI" id="CHEBI:64076"/>
        <dbReference type="ChEBI" id="CHEBI:456215"/>
        <dbReference type="ChEBI" id="CHEBI:456216"/>
        <dbReference type="EC" id="4.2.1.136"/>
    </reaction>
</comment>
<dbReference type="HAMAP" id="MF_01966">
    <property type="entry name" value="NADHX_epimerase"/>
    <property type="match status" value="1"/>
</dbReference>
<evidence type="ECO:0000256" key="1">
    <source>
        <dbReference type="ARBA" id="ARBA00000013"/>
    </source>
</evidence>
<protein>
    <recommendedName>
        <fullName evidence="19">Bifunctional NAD(P)H-hydrate repair enzyme</fullName>
    </recommendedName>
    <alternativeName>
        <fullName evidence="19">Nicotinamide nucleotide repair protein</fullName>
    </alternativeName>
    <domain>
        <recommendedName>
            <fullName evidence="19">ADP-dependent (S)-NAD(P)H-hydrate dehydratase</fullName>
            <ecNumber evidence="19">4.2.1.136</ecNumber>
        </recommendedName>
        <alternativeName>
            <fullName evidence="19">ADP-dependent NAD(P)HX dehydratase</fullName>
        </alternativeName>
    </domain>
    <domain>
        <recommendedName>
            <fullName evidence="19">NAD(P)H-hydrate epimerase</fullName>
            <ecNumber evidence="19">5.1.99.6</ecNumber>
        </recommendedName>
    </domain>
</protein>
<feature type="binding site" evidence="17">
    <location>
        <begin position="407"/>
        <end position="411"/>
    </location>
    <ligand>
        <name>AMP</name>
        <dbReference type="ChEBI" id="CHEBI:456215"/>
    </ligand>
</feature>
<comment type="cofactor">
    <cofactor evidence="17">
        <name>Mg(2+)</name>
        <dbReference type="ChEBI" id="CHEBI:18420"/>
    </cofactor>
</comment>
<evidence type="ECO:0000256" key="18">
    <source>
        <dbReference type="HAMAP-Rule" id="MF_01966"/>
    </source>
</evidence>
<feature type="binding site" evidence="18">
    <location>
        <begin position="125"/>
        <end position="131"/>
    </location>
    <ligand>
        <name>(6S)-NADPHX</name>
        <dbReference type="ChEBI" id="CHEBI:64076"/>
    </ligand>
</feature>